<sequence length="647" mass="69952">MAVSLLVGFGFGFALERAGFGSSRKLGGIFYFRDMTVLRVMFTAMITAMLGLHLALSLGIVASDQIYFLPTVYGAQIVGGVLFGIGFGLACWCPGTAAVGVASGRLDALIYLFGAVLGSILFNEIYGLLEPLYTWGESGVKFVWEALGVSAPFFALVFSGLGVAAFWFAEWIERRTAGTGPYFGSPFLKAFSVAVLAAAFGVAVLPSAGIDRAAVSRLGPPPETAILQTMQAGEDHVEPEALADRLMTGDPSLLLVDIRTPGEYSAFHIKGALNVAPADLPETLAPRRDRGTIVLYSNGMTHPAQARDALARMGFNNVTILTDGLQGFMHRVLKPVSLREAPLTAEMAAQVEAWRGFFLGTATARADDSQGSTGGMPGLVETAWLNEHLGRGDVRIIETRSQPAYNGGHLPGSVRMDPEHFRGVVGGVSSMVLPVDMIVRHLELLGIRPETTIVVVPSEKIMDATLIGTALERAGHRRYAILNGGWEKWLAERRPVDTLLPAITETAYPAPREADRFTVDYRTVLEHVHRRSAVLLDVRPADYFSGAKSDEARAGHIPGAVNRPFADDLATIDGITSFKPRAELEEAYARLIPSKDTTVVVSCRTGHQASQTRFVLQNILGYRKVFWYDGGWAEWSSRPELPVETSP</sequence>
<dbReference type="AlphaFoldDB" id="A0LFK9"/>
<dbReference type="EMBL" id="CP000478">
    <property type="protein sequence ID" value="ABK16211.1"/>
    <property type="molecule type" value="Genomic_DNA"/>
</dbReference>
<keyword evidence="3" id="KW-0472">Membrane</keyword>
<dbReference type="Pfam" id="PF04143">
    <property type="entry name" value="Sulf_transp"/>
    <property type="match status" value="1"/>
</dbReference>
<dbReference type="CDD" id="cd00158">
    <property type="entry name" value="RHOD"/>
    <property type="match status" value="1"/>
</dbReference>
<reference evidence="5 6" key="1">
    <citation type="submission" date="2006-10" db="EMBL/GenBank/DDBJ databases">
        <title>Complete sequence of Syntrophobacter fumaroxidans MPOB.</title>
        <authorList>
            <consortium name="US DOE Joint Genome Institute"/>
            <person name="Copeland A."/>
            <person name="Lucas S."/>
            <person name="Lapidus A."/>
            <person name="Barry K."/>
            <person name="Detter J.C."/>
            <person name="Glavina del Rio T."/>
            <person name="Hammon N."/>
            <person name="Israni S."/>
            <person name="Pitluck S."/>
            <person name="Goltsman E.G."/>
            <person name="Martinez M."/>
            <person name="Schmutz J."/>
            <person name="Larimer F."/>
            <person name="Land M."/>
            <person name="Hauser L."/>
            <person name="Kyrpides N."/>
            <person name="Kim E."/>
            <person name="Boone D.R."/>
            <person name="Brockman F."/>
            <person name="Culley D."/>
            <person name="Ferry J."/>
            <person name="Gunsalus R."/>
            <person name="McInerney M.J."/>
            <person name="Morrison M."/>
            <person name="Plugge C."/>
            <person name="Rohlin L."/>
            <person name="Scholten J."/>
            <person name="Sieber J."/>
            <person name="Stams A.J.M."/>
            <person name="Worm P."/>
            <person name="Henstra A.M."/>
            <person name="Richardson P."/>
        </authorList>
    </citation>
    <scope>NUCLEOTIDE SEQUENCE [LARGE SCALE GENOMIC DNA]</scope>
    <source>
        <strain evidence="6">DSM 10017 / MPOB</strain>
    </source>
</reference>
<evidence type="ECO:0000256" key="2">
    <source>
        <dbReference type="RuleBase" id="RU000507"/>
    </source>
</evidence>
<dbReference type="KEGG" id="sfu:Sfum_0511"/>
<proteinExistence type="predicted"/>
<gene>
    <name evidence="5" type="ordered locus">Sfum_0511</name>
</gene>
<evidence type="ECO:0000256" key="1">
    <source>
        <dbReference type="ARBA" id="ARBA00022737"/>
    </source>
</evidence>
<dbReference type="HOGENOM" id="CLU_423308_0_0_7"/>
<feature type="transmembrane region" description="Helical" evidence="3">
    <location>
        <begin position="108"/>
        <end position="129"/>
    </location>
</feature>
<dbReference type="TCDB" id="9.B.102.4.1">
    <property type="family name" value="the yede/yeee (yede/yeee) family"/>
</dbReference>
<evidence type="ECO:0000313" key="6">
    <source>
        <dbReference type="Proteomes" id="UP000001784"/>
    </source>
</evidence>
<dbReference type="Pfam" id="PF00581">
    <property type="entry name" value="Rhodanese"/>
    <property type="match status" value="3"/>
</dbReference>
<keyword evidence="2" id="KW-0808">Transferase</keyword>
<dbReference type="PROSITE" id="PS00683">
    <property type="entry name" value="RHODANESE_2"/>
    <property type="match status" value="1"/>
</dbReference>
<dbReference type="InParanoid" id="A0LFK9"/>
<dbReference type="CDD" id="cd01448">
    <property type="entry name" value="TST_Repeat_1"/>
    <property type="match status" value="1"/>
</dbReference>
<evidence type="ECO:0000256" key="3">
    <source>
        <dbReference type="SAM" id="Phobius"/>
    </source>
</evidence>
<protein>
    <recommendedName>
        <fullName evidence="2">Sulfurtransferase</fullName>
    </recommendedName>
</protein>
<feature type="domain" description="Rhodanese" evidence="4">
    <location>
        <begin position="249"/>
        <end position="337"/>
    </location>
</feature>
<dbReference type="PANTHER" id="PTHR43855:SF1">
    <property type="entry name" value="THIOSULFATE SULFURTRANSFERASE"/>
    <property type="match status" value="1"/>
</dbReference>
<evidence type="ECO:0000259" key="4">
    <source>
        <dbReference type="PROSITE" id="PS50206"/>
    </source>
</evidence>
<keyword evidence="6" id="KW-1185">Reference proteome</keyword>
<dbReference type="InterPro" id="IPR007272">
    <property type="entry name" value="Sulf_transp_TsuA/YedE"/>
</dbReference>
<feature type="transmembrane region" description="Helical" evidence="3">
    <location>
        <begin position="149"/>
        <end position="169"/>
    </location>
</feature>
<dbReference type="InterPro" id="IPR001763">
    <property type="entry name" value="Rhodanese-like_dom"/>
</dbReference>
<dbReference type="PANTHER" id="PTHR43855">
    <property type="entry name" value="THIOSULFATE SULFURTRANSFERASE"/>
    <property type="match status" value="1"/>
</dbReference>
<dbReference type="InterPro" id="IPR051126">
    <property type="entry name" value="Thiosulfate_sulfurtransferase"/>
</dbReference>
<organism evidence="5 6">
    <name type="scientific">Syntrophobacter fumaroxidans (strain DSM 10017 / MPOB)</name>
    <dbReference type="NCBI Taxonomy" id="335543"/>
    <lineage>
        <taxon>Bacteria</taxon>
        <taxon>Pseudomonadati</taxon>
        <taxon>Thermodesulfobacteriota</taxon>
        <taxon>Syntrophobacteria</taxon>
        <taxon>Syntrophobacterales</taxon>
        <taxon>Syntrophobacteraceae</taxon>
        <taxon>Syntrophobacter</taxon>
    </lineage>
</organism>
<dbReference type="GO" id="GO:0004792">
    <property type="term" value="F:thiosulfate-cyanide sulfurtransferase activity"/>
    <property type="evidence" value="ECO:0007669"/>
    <property type="project" value="InterPro"/>
</dbReference>
<dbReference type="eggNOG" id="COG2897">
    <property type="taxonomic scope" value="Bacteria"/>
</dbReference>
<dbReference type="SUPFAM" id="SSF52821">
    <property type="entry name" value="Rhodanese/Cell cycle control phosphatase"/>
    <property type="match status" value="3"/>
</dbReference>
<feature type="domain" description="Rhodanese" evidence="4">
    <location>
        <begin position="529"/>
        <end position="644"/>
    </location>
</feature>
<dbReference type="STRING" id="335543.Sfum_0511"/>
<feature type="domain" description="Rhodanese" evidence="4">
    <location>
        <begin position="390"/>
        <end position="498"/>
    </location>
</feature>
<dbReference type="Gene3D" id="3.40.250.10">
    <property type="entry name" value="Rhodanese-like domain"/>
    <property type="match status" value="3"/>
</dbReference>
<dbReference type="OrthoDB" id="9781034at2"/>
<dbReference type="CDD" id="cd01449">
    <property type="entry name" value="TST_Repeat_2"/>
    <property type="match status" value="1"/>
</dbReference>
<feature type="transmembrane region" description="Helical" evidence="3">
    <location>
        <begin position="73"/>
        <end position="101"/>
    </location>
</feature>
<dbReference type="InterPro" id="IPR036873">
    <property type="entry name" value="Rhodanese-like_dom_sf"/>
</dbReference>
<dbReference type="SMART" id="SM00450">
    <property type="entry name" value="RHOD"/>
    <property type="match status" value="3"/>
</dbReference>
<keyword evidence="3" id="KW-1133">Transmembrane helix</keyword>
<dbReference type="eggNOG" id="COG0607">
    <property type="taxonomic scope" value="Bacteria"/>
</dbReference>
<dbReference type="Proteomes" id="UP000001784">
    <property type="component" value="Chromosome"/>
</dbReference>
<keyword evidence="3" id="KW-0812">Transmembrane</keyword>
<dbReference type="eggNOG" id="COG2391">
    <property type="taxonomic scope" value="Bacteria"/>
</dbReference>
<feature type="transmembrane region" description="Helical" evidence="3">
    <location>
        <begin position="40"/>
        <end position="61"/>
    </location>
</feature>
<feature type="transmembrane region" description="Helical" evidence="3">
    <location>
        <begin position="190"/>
        <end position="210"/>
    </location>
</feature>
<dbReference type="PROSITE" id="PS50206">
    <property type="entry name" value="RHODANESE_3"/>
    <property type="match status" value="3"/>
</dbReference>
<dbReference type="InterPro" id="IPR001307">
    <property type="entry name" value="Thiosulphate_STrfase_CS"/>
</dbReference>
<accession>A0LFK9</accession>
<keyword evidence="1" id="KW-0677">Repeat</keyword>
<name>A0LFK9_SYNFM</name>
<evidence type="ECO:0000313" key="5">
    <source>
        <dbReference type="EMBL" id="ABK16211.1"/>
    </source>
</evidence>